<reference evidence="2 3" key="1">
    <citation type="submission" date="2019-03" db="EMBL/GenBank/DDBJ databases">
        <title>Draft genome sequences of novel Actinobacteria.</title>
        <authorList>
            <person name="Sahin N."/>
            <person name="Ay H."/>
            <person name="Saygin H."/>
        </authorList>
    </citation>
    <scope>NUCLEOTIDE SEQUENCE [LARGE SCALE GENOMIC DNA]</scope>
    <source>
        <strain evidence="2 3">H3C3</strain>
    </source>
</reference>
<evidence type="ECO:0000259" key="1">
    <source>
        <dbReference type="Pfam" id="PF21836"/>
    </source>
</evidence>
<dbReference type="EMBL" id="SMKU01000018">
    <property type="protein sequence ID" value="TDD94662.1"/>
    <property type="molecule type" value="Genomic_DNA"/>
</dbReference>
<protein>
    <recommendedName>
        <fullName evidence="1">DUF6895 domain-containing protein</fullName>
    </recommendedName>
</protein>
<feature type="domain" description="DUF6895" evidence="1">
    <location>
        <begin position="5"/>
        <end position="288"/>
    </location>
</feature>
<comment type="caution">
    <text evidence="2">The sequence shown here is derived from an EMBL/GenBank/DDBJ whole genome shotgun (WGS) entry which is preliminary data.</text>
</comment>
<dbReference type="OrthoDB" id="3685015at2"/>
<evidence type="ECO:0000313" key="3">
    <source>
        <dbReference type="Proteomes" id="UP000294513"/>
    </source>
</evidence>
<organism evidence="2 3">
    <name type="scientific">Actinomadura rubrisoli</name>
    <dbReference type="NCBI Taxonomy" id="2530368"/>
    <lineage>
        <taxon>Bacteria</taxon>
        <taxon>Bacillati</taxon>
        <taxon>Actinomycetota</taxon>
        <taxon>Actinomycetes</taxon>
        <taxon>Streptosporangiales</taxon>
        <taxon>Thermomonosporaceae</taxon>
        <taxon>Actinomadura</taxon>
    </lineage>
</organism>
<dbReference type="Pfam" id="PF21836">
    <property type="entry name" value="DUF6895"/>
    <property type="match status" value="1"/>
</dbReference>
<gene>
    <name evidence="2" type="ORF">E1298_06565</name>
</gene>
<evidence type="ECO:0000313" key="2">
    <source>
        <dbReference type="EMBL" id="TDD94662.1"/>
    </source>
</evidence>
<name>A0A4R5CC35_9ACTN</name>
<dbReference type="InterPro" id="IPR054190">
    <property type="entry name" value="DUF6895"/>
</dbReference>
<proteinExistence type="predicted"/>
<keyword evidence="3" id="KW-1185">Reference proteome</keyword>
<sequence length="299" mass="33710">MPLVRGALAWLHRNRRYGTLPPGITADVKGHGETYKAIGEVGLVCRMVLLAGAALPAEQARARRLLDFCWAQLGYGDLLFERQLRHTLVTDPVEIYAHLAAAGYRHQKLEELAAHCHRLRGVQAVEQYPNRRLAVANALRRLRLPSSQDWNALTDRTWLGHTPEPWTLDWDAAYCLTHTVYHLADWGCRPDGIPPHLVDYLHRWLPVWLDVWTETRHWDLVGELVAVDACLPEPHYPLAAWRALAAAQHATGYVPCEGTPEPQDEPQDEAKVFRRHRHTTCVTAMAGALALRRASDAGP</sequence>
<accession>A0A4R5CC35</accession>
<dbReference type="AlphaFoldDB" id="A0A4R5CC35"/>
<dbReference type="Proteomes" id="UP000294513">
    <property type="component" value="Unassembled WGS sequence"/>
</dbReference>